<dbReference type="OrthoDB" id="9879408at2759"/>
<evidence type="ECO:0000313" key="2">
    <source>
        <dbReference type="EMBL" id="KAG9396988.1"/>
    </source>
</evidence>
<dbReference type="GO" id="GO:0005525">
    <property type="term" value="F:GTP binding"/>
    <property type="evidence" value="ECO:0007669"/>
    <property type="project" value="InterPro"/>
</dbReference>
<dbReference type="InterPro" id="IPR027417">
    <property type="entry name" value="P-loop_NTPase"/>
</dbReference>
<dbReference type="Pfam" id="PF00071">
    <property type="entry name" value="Ras"/>
    <property type="match status" value="1"/>
</dbReference>
<dbReference type="PANTHER" id="PTHR47978">
    <property type="match status" value="1"/>
</dbReference>
<dbReference type="AlphaFoldDB" id="A0A8J6AY66"/>
<evidence type="ECO:0000313" key="3">
    <source>
        <dbReference type="Proteomes" id="UP000717585"/>
    </source>
</evidence>
<dbReference type="PROSITE" id="PS51419">
    <property type="entry name" value="RAB"/>
    <property type="match status" value="1"/>
</dbReference>
<dbReference type="Proteomes" id="UP000717585">
    <property type="component" value="Unassembled WGS sequence"/>
</dbReference>
<dbReference type="GO" id="GO:0003924">
    <property type="term" value="F:GTPase activity"/>
    <property type="evidence" value="ECO:0007669"/>
    <property type="project" value="InterPro"/>
</dbReference>
<proteinExistence type="predicted"/>
<dbReference type="Gene3D" id="3.40.50.300">
    <property type="entry name" value="P-loop containing nucleotide triphosphate hydrolases"/>
    <property type="match status" value="1"/>
</dbReference>
<dbReference type="SMART" id="SM00175">
    <property type="entry name" value="RAB"/>
    <property type="match status" value="1"/>
</dbReference>
<evidence type="ECO:0000256" key="1">
    <source>
        <dbReference type="ARBA" id="ARBA00022741"/>
    </source>
</evidence>
<sequence length="240" mass="27089">MLDSEATFKYIVLGEYNSGKTAMVDALQDKPVSRRYTFTIGANMAVLQRTVSNHAIGIRLWDIAGTLNDLFLRYHPAYFRNSHAAIVAVSLAPDEQQDLDEVARLVDIIRERTRLDGKGGAIPVFVVGTKADLAEGSARSEAYDVALRERLADLHVSGYFTTTAFERETVDKALGVINEIVYNHYALLGQVSCEPIRRPRRPIIKEVQPARRESVCLRKGRRTKPVKRREMPGRIARSWY</sequence>
<gene>
    <name evidence="2" type="ORF">J8273_1337</name>
</gene>
<reference evidence="2" key="1">
    <citation type="submission" date="2021-05" db="EMBL/GenBank/DDBJ databases">
        <title>A free-living protist that lacks canonical eukaryotic 1 DNA replication and segregation systems.</title>
        <authorList>
            <person name="Salas-Leiva D.E."/>
            <person name="Tromer E.C."/>
            <person name="Curtis B.A."/>
            <person name="Jerlstrom-Hultqvist J."/>
            <person name="Kolisko M."/>
            <person name="Yi Z."/>
            <person name="Salas-Leiva J.S."/>
            <person name="Gallot-Lavallee L."/>
            <person name="Kops G.J.P.L."/>
            <person name="Archibald J.M."/>
            <person name="Simpson A.G.B."/>
            <person name="Roger A.J."/>
        </authorList>
    </citation>
    <scope>NUCLEOTIDE SEQUENCE</scope>
    <source>
        <strain evidence="2">BICM</strain>
    </source>
</reference>
<dbReference type="EMBL" id="JAHDYR010000004">
    <property type="protein sequence ID" value="KAG9396988.1"/>
    <property type="molecule type" value="Genomic_DNA"/>
</dbReference>
<protein>
    <submittedName>
        <fullName evidence="2">Small GTPase superfamily</fullName>
    </submittedName>
</protein>
<dbReference type="SUPFAM" id="SSF52540">
    <property type="entry name" value="P-loop containing nucleoside triphosphate hydrolases"/>
    <property type="match status" value="1"/>
</dbReference>
<keyword evidence="1" id="KW-0547">Nucleotide-binding</keyword>
<organism evidence="2 3">
    <name type="scientific">Carpediemonas membranifera</name>
    <dbReference type="NCBI Taxonomy" id="201153"/>
    <lineage>
        <taxon>Eukaryota</taxon>
        <taxon>Metamonada</taxon>
        <taxon>Carpediemonas-like organisms</taxon>
        <taxon>Carpediemonas</taxon>
    </lineage>
</organism>
<keyword evidence="3" id="KW-1185">Reference proteome</keyword>
<comment type="caution">
    <text evidence="2">The sequence shown here is derived from an EMBL/GenBank/DDBJ whole genome shotgun (WGS) entry which is preliminary data.</text>
</comment>
<name>A0A8J6AY66_9EUKA</name>
<dbReference type="InterPro" id="IPR001806">
    <property type="entry name" value="Small_GTPase"/>
</dbReference>
<dbReference type="PRINTS" id="PR00449">
    <property type="entry name" value="RASTRNSFRMNG"/>
</dbReference>
<accession>A0A8J6AY66</accession>